<name>A0A2M6ZFE9_9BACT</name>
<dbReference type="GO" id="GO:0003677">
    <property type="term" value="F:DNA binding"/>
    <property type="evidence" value="ECO:0007669"/>
    <property type="project" value="UniProtKB-KW"/>
</dbReference>
<evidence type="ECO:0000313" key="2">
    <source>
        <dbReference type="Proteomes" id="UP000229227"/>
    </source>
</evidence>
<sequence length="73" mass="8816">MEKQLIFRLPDELYQKVIAVSDEIQRPKSFIIRKALEIYINDYVDYQIALDRLNDKDDKIISSKEMRRRIAKD</sequence>
<dbReference type="InterPro" id="IPR010985">
    <property type="entry name" value="Ribbon_hlx_hlx"/>
</dbReference>
<proteinExistence type="predicted"/>
<dbReference type="GO" id="GO:0006355">
    <property type="term" value="P:regulation of DNA-templated transcription"/>
    <property type="evidence" value="ECO:0007669"/>
    <property type="project" value="InterPro"/>
</dbReference>
<accession>A0A2M6ZFE9</accession>
<reference evidence="2" key="1">
    <citation type="submission" date="2017-09" db="EMBL/GenBank/DDBJ databases">
        <title>Depth-based differentiation of microbial function through sediment-hosted aquifers and enrichment of novel symbionts in the deep terrestrial subsurface.</title>
        <authorList>
            <person name="Probst A.J."/>
            <person name="Ladd B."/>
            <person name="Jarett J.K."/>
            <person name="Geller-Mcgrath D.E."/>
            <person name="Sieber C.M.K."/>
            <person name="Emerson J.B."/>
            <person name="Anantharaman K."/>
            <person name="Thomas B.C."/>
            <person name="Malmstrom R."/>
            <person name="Stieglmeier M."/>
            <person name="Klingl A."/>
            <person name="Woyke T."/>
            <person name="Ryan C.M."/>
            <person name="Banfield J.F."/>
        </authorList>
    </citation>
    <scope>NUCLEOTIDE SEQUENCE [LARGE SCALE GENOMIC DNA]</scope>
</reference>
<dbReference type="SUPFAM" id="SSF47598">
    <property type="entry name" value="Ribbon-helix-helix"/>
    <property type="match status" value="1"/>
</dbReference>
<keyword evidence="1" id="KW-0238">DNA-binding</keyword>
<organism evidence="1 2">
    <name type="scientific">Candidatus Desantisbacteria bacterium CG07_land_8_20_14_0_80_39_15</name>
    <dbReference type="NCBI Taxonomy" id="1974549"/>
    <lineage>
        <taxon>Bacteria</taxon>
        <taxon>Candidatus Desantisiibacteriota</taxon>
    </lineage>
</organism>
<dbReference type="Proteomes" id="UP000229227">
    <property type="component" value="Unassembled WGS sequence"/>
</dbReference>
<gene>
    <name evidence="1" type="ORF">COS91_06075</name>
</gene>
<dbReference type="AlphaFoldDB" id="A0A2M6ZFE9"/>
<evidence type="ECO:0000313" key="1">
    <source>
        <dbReference type="EMBL" id="PIU51123.1"/>
    </source>
</evidence>
<comment type="caution">
    <text evidence="1">The sequence shown here is derived from an EMBL/GenBank/DDBJ whole genome shotgun (WGS) entry which is preliminary data.</text>
</comment>
<dbReference type="EMBL" id="PEWN01000099">
    <property type="protein sequence ID" value="PIU51123.1"/>
    <property type="molecule type" value="Genomic_DNA"/>
</dbReference>
<protein>
    <submittedName>
        <fullName evidence="1">DNA-binding protein</fullName>
    </submittedName>
</protein>